<reference evidence="12 13" key="1">
    <citation type="submission" date="2021-05" db="EMBL/GenBank/DDBJ databases">
        <title>A Polyphasic approach of four new species of the genus Ohtaekwangia: Ohtaekwangia histidinii sp. nov., Ohtaekwangia cretensis sp. nov., Ohtaekwangia indiensis sp. nov., Ohtaekwangia reichenbachii sp. nov. from diverse environment.</title>
        <authorList>
            <person name="Octaviana S."/>
        </authorList>
    </citation>
    <scope>NUCLEOTIDE SEQUENCE [LARGE SCALE GENOMIC DNA]</scope>
    <source>
        <strain evidence="12 13">PWU5</strain>
    </source>
</reference>
<evidence type="ECO:0000256" key="2">
    <source>
        <dbReference type="ARBA" id="ARBA00004815"/>
    </source>
</evidence>
<dbReference type="InterPro" id="IPR015365">
    <property type="entry name" value="Elong-fact-P_C"/>
</dbReference>
<dbReference type="NCBIfam" id="NF001810">
    <property type="entry name" value="PRK00529.1"/>
    <property type="match status" value="1"/>
</dbReference>
<evidence type="ECO:0000259" key="10">
    <source>
        <dbReference type="SMART" id="SM00841"/>
    </source>
</evidence>
<dbReference type="PROSITE" id="PS01275">
    <property type="entry name" value="EFP"/>
    <property type="match status" value="1"/>
</dbReference>
<dbReference type="SMART" id="SM01185">
    <property type="entry name" value="EFP"/>
    <property type="match status" value="1"/>
</dbReference>
<dbReference type="Pfam" id="PF01132">
    <property type="entry name" value="EFP"/>
    <property type="match status" value="1"/>
</dbReference>
<comment type="function">
    <text evidence="7">Involved in peptide bond synthesis. Stimulates efficient translation and peptide-bond synthesis on native or reconstituted 70S ribosomes in vitro. Probably functions indirectly by altering the affinity of the ribosome for aminoacyl-tRNA, thus increasing their reactivity as acceptors for peptidyl transferase.</text>
</comment>
<dbReference type="InterPro" id="IPR011768">
    <property type="entry name" value="Transl_elongation_fac_P"/>
</dbReference>
<keyword evidence="4 7" id="KW-0963">Cytoplasm</keyword>
<evidence type="ECO:0000256" key="4">
    <source>
        <dbReference type="ARBA" id="ARBA00022490"/>
    </source>
</evidence>
<dbReference type="InterPro" id="IPR008991">
    <property type="entry name" value="Translation_prot_SH3-like_sf"/>
</dbReference>
<keyword evidence="5 7" id="KW-0251">Elongation factor</keyword>
<evidence type="ECO:0000256" key="6">
    <source>
        <dbReference type="ARBA" id="ARBA00022917"/>
    </source>
</evidence>
<dbReference type="InterPro" id="IPR012340">
    <property type="entry name" value="NA-bd_OB-fold"/>
</dbReference>
<dbReference type="Gene3D" id="2.30.30.30">
    <property type="match status" value="1"/>
</dbReference>
<dbReference type="PANTHER" id="PTHR30053:SF12">
    <property type="entry name" value="ELONGATION FACTOR P (EF-P) FAMILY PROTEIN"/>
    <property type="match status" value="1"/>
</dbReference>
<dbReference type="PIRSF" id="PIRSF005901">
    <property type="entry name" value="EF-P"/>
    <property type="match status" value="1"/>
</dbReference>
<dbReference type="Pfam" id="PF09285">
    <property type="entry name" value="Elong-fact-P_C"/>
    <property type="match status" value="1"/>
</dbReference>
<dbReference type="Pfam" id="PF08207">
    <property type="entry name" value="EFP_N"/>
    <property type="match status" value="1"/>
</dbReference>
<dbReference type="FunFam" id="2.40.50.140:FF:000004">
    <property type="entry name" value="Elongation factor P"/>
    <property type="match status" value="1"/>
</dbReference>
<dbReference type="Gene3D" id="2.40.50.140">
    <property type="entry name" value="Nucleic acid-binding proteins"/>
    <property type="match status" value="2"/>
</dbReference>
<dbReference type="AlphaFoldDB" id="A0AAP2GS33"/>
<gene>
    <name evidence="7 12" type="primary">efp</name>
    <name evidence="12" type="ORF">KK062_23770</name>
</gene>
<keyword evidence="6 7" id="KW-0648">Protein biosynthesis</keyword>
<proteinExistence type="inferred from homology"/>
<name>A0AAP2GS33_9BACT</name>
<evidence type="ECO:0000256" key="9">
    <source>
        <dbReference type="RuleBase" id="RU004389"/>
    </source>
</evidence>
<feature type="domain" description="Elongation factor P C-terminal" evidence="10">
    <location>
        <begin position="130"/>
        <end position="185"/>
    </location>
</feature>
<feature type="domain" description="Translation elongation factor P/YeiP central" evidence="11">
    <location>
        <begin position="67"/>
        <end position="121"/>
    </location>
</feature>
<organism evidence="12 13">
    <name type="scientific">Dawidia cretensis</name>
    <dbReference type="NCBI Taxonomy" id="2782350"/>
    <lineage>
        <taxon>Bacteria</taxon>
        <taxon>Pseudomonadati</taxon>
        <taxon>Bacteroidota</taxon>
        <taxon>Cytophagia</taxon>
        <taxon>Cytophagales</taxon>
        <taxon>Chryseotaleaceae</taxon>
        <taxon>Dawidia</taxon>
    </lineage>
</organism>
<dbReference type="EMBL" id="JAHESE010000031">
    <property type="protein sequence ID" value="MBT1711281.1"/>
    <property type="molecule type" value="Genomic_DNA"/>
</dbReference>
<evidence type="ECO:0000256" key="7">
    <source>
        <dbReference type="HAMAP-Rule" id="MF_00141"/>
    </source>
</evidence>
<dbReference type="InterPro" id="IPR013185">
    <property type="entry name" value="Transl_elong_KOW-like"/>
</dbReference>
<dbReference type="SMART" id="SM00841">
    <property type="entry name" value="Elong-fact-P_C"/>
    <property type="match status" value="1"/>
</dbReference>
<dbReference type="GO" id="GO:0005829">
    <property type="term" value="C:cytosol"/>
    <property type="evidence" value="ECO:0007669"/>
    <property type="project" value="UniProtKB-ARBA"/>
</dbReference>
<evidence type="ECO:0000313" key="12">
    <source>
        <dbReference type="EMBL" id="MBT1711281.1"/>
    </source>
</evidence>
<dbReference type="InterPro" id="IPR013852">
    <property type="entry name" value="Transl_elong_P/YeiP_CS"/>
</dbReference>
<dbReference type="HAMAP" id="MF_00141">
    <property type="entry name" value="EF_P"/>
    <property type="match status" value="1"/>
</dbReference>
<dbReference type="SUPFAM" id="SSF50104">
    <property type="entry name" value="Translation proteins SH3-like domain"/>
    <property type="match status" value="1"/>
</dbReference>
<dbReference type="CDD" id="cd04470">
    <property type="entry name" value="S1_EF-P_repeat_1"/>
    <property type="match status" value="1"/>
</dbReference>
<dbReference type="PANTHER" id="PTHR30053">
    <property type="entry name" value="ELONGATION FACTOR P"/>
    <property type="match status" value="1"/>
</dbReference>
<comment type="subcellular location">
    <subcellularLocation>
        <location evidence="1 7">Cytoplasm</location>
    </subcellularLocation>
</comment>
<dbReference type="RefSeq" id="WP_254086856.1">
    <property type="nucleotide sequence ID" value="NZ_JAHESE010000031.1"/>
</dbReference>
<dbReference type="GO" id="GO:0003746">
    <property type="term" value="F:translation elongation factor activity"/>
    <property type="evidence" value="ECO:0007669"/>
    <property type="project" value="UniProtKB-UniRule"/>
</dbReference>
<evidence type="ECO:0000256" key="8">
    <source>
        <dbReference type="NCBIfam" id="TIGR00038"/>
    </source>
</evidence>
<evidence type="ECO:0000256" key="5">
    <source>
        <dbReference type="ARBA" id="ARBA00022768"/>
    </source>
</evidence>
<evidence type="ECO:0000259" key="11">
    <source>
        <dbReference type="SMART" id="SM01185"/>
    </source>
</evidence>
<evidence type="ECO:0000313" key="13">
    <source>
        <dbReference type="Proteomes" id="UP001319080"/>
    </source>
</evidence>
<dbReference type="InterPro" id="IPR020599">
    <property type="entry name" value="Transl_elong_fac_P/YeiP"/>
</dbReference>
<keyword evidence="13" id="KW-1185">Reference proteome</keyword>
<dbReference type="GO" id="GO:0043043">
    <property type="term" value="P:peptide biosynthetic process"/>
    <property type="evidence" value="ECO:0007669"/>
    <property type="project" value="InterPro"/>
</dbReference>
<comment type="caution">
    <text evidence="12">The sequence shown here is derived from an EMBL/GenBank/DDBJ whole genome shotgun (WGS) entry which is preliminary data.</text>
</comment>
<dbReference type="CDD" id="cd05794">
    <property type="entry name" value="S1_EF-P_repeat_2"/>
    <property type="match status" value="1"/>
</dbReference>
<comment type="pathway">
    <text evidence="2 7">Protein biosynthesis; polypeptide chain elongation.</text>
</comment>
<dbReference type="SUPFAM" id="SSF50249">
    <property type="entry name" value="Nucleic acid-binding proteins"/>
    <property type="match status" value="2"/>
</dbReference>
<evidence type="ECO:0000256" key="3">
    <source>
        <dbReference type="ARBA" id="ARBA00009479"/>
    </source>
</evidence>
<evidence type="ECO:0000256" key="1">
    <source>
        <dbReference type="ARBA" id="ARBA00004496"/>
    </source>
</evidence>
<dbReference type="Proteomes" id="UP001319080">
    <property type="component" value="Unassembled WGS sequence"/>
</dbReference>
<dbReference type="InterPro" id="IPR001059">
    <property type="entry name" value="Transl_elong_P/YeiP_cen"/>
</dbReference>
<accession>A0AAP2GS33</accession>
<protein>
    <recommendedName>
        <fullName evidence="7 8">Elongation factor P</fullName>
        <shortName evidence="7">EF-P</shortName>
    </recommendedName>
</protein>
<comment type="similarity">
    <text evidence="3 7 9">Belongs to the elongation factor P family.</text>
</comment>
<sequence length="187" mass="21202">MATVSDLSKGNFMRYNGEVVQVEELQHRTPGNLRAFYQIKMRNVRNGKVAENRFRPGEEVEILRVETKEYQYLYADGDSLVCMDKVTFDQIYLDKALLGEAVKFIKEEVTLLIAFENGETAITAEAPTHVIVEIQYTEPGMQGDTATRTLKPATLENGVEIRVPLFVNTGDKIKIETYTGAYVERVK</sequence>
<dbReference type="InterPro" id="IPR014722">
    <property type="entry name" value="Rib_uL2_dom2"/>
</dbReference>
<dbReference type="NCBIfam" id="TIGR00038">
    <property type="entry name" value="efp"/>
    <property type="match status" value="1"/>
</dbReference>